<feature type="region of interest" description="Disordered" evidence="1">
    <location>
        <begin position="587"/>
        <end position="607"/>
    </location>
</feature>
<name>A0A4V5ZPK5_9GAMM</name>
<dbReference type="RefSeq" id="WP_137267845.1">
    <property type="nucleotide sequence ID" value="NZ_SZUA01000003.1"/>
</dbReference>
<comment type="caution">
    <text evidence="3">The sequence shown here is derived from an EMBL/GenBank/DDBJ whole genome shotgun (WGS) entry which is preliminary data.</text>
</comment>
<feature type="chain" id="PRO_5020256977" description="SGNH/GDSL hydrolase family protein" evidence="2">
    <location>
        <begin position="21"/>
        <end position="669"/>
    </location>
</feature>
<sequence>MKTARLAAVLLPFFAAPIHAQDLPDIGWRVAAQFPQYREHAGRDSAWRTPLVRGSGSVLPLPEELPKPPEQGWDRWYARLAAPGESPYADWIGTWRDAWDEAKQRYDPDFLAYVRSDRVLVGLSVPATIPPPAACVWEIEGGERRADPACRGIETKASTAGSVVTLYDGERAVARSTVRPRRMVVLGLGDSYASGEGNPDAPTHWRDLPVNPQRLPYAESDSLDWLRFEPGAAHPNVRSGARWRDAICHRSFWNQQNFAAMRLAAEDPQREVVFLQFSCSGAEALDGLLVRQLDPPGIGVDDKSGCSAGRDPRCRVAYSQLAAAVTALCREHPRAIDAALRKRLEKRIVHHGGGKWEKLGAYREGKRRDAPYGLDLLDCGALRKPDLVLLSMGGNDAGFASLVAWALMPSQPRYWMTDGPFNALRAFAVICPEQDENWLGCRTPRANGYAKQLPPRYRVFGEALRASGLADDPRRVVLSSYPDPLRTREDPQTGVAGLCADETGQASPWYALNLFVPKVARSFGNWDFGLRNSGEGRNNRAPEVLTRHVLPGIRSALRESAKAQGYTYVEKIETAFEGRSWCDESEQERSRLGLPSDPRTAWNGSPASWRPYAPRARAIRTANDSYMTQLSQRSGDKNGAMHPTAEGHMLMAERVYAAAADVLSHETAP</sequence>
<evidence type="ECO:0000313" key="4">
    <source>
        <dbReference type="Proteomes" id="UP000308707"/>
    </source>
</evidence>
<dbReference type="AlphaFoldDB" id="A0A4V5ZPK5"/>
<keyword evidence="2" id="KW-0732">Signal</keyword>
<evidence type="ECO:0008006" key="5">
    <source>
        <dbReference type="Google" id="ProtNLM"/>
    </source>
</evidence>
<dbReference type="SUPFAM" id="SSF52266">
    <property type="entry name" value="SGNH hydrolase"/>
    <property type="match status" value="1"/>
</dbReference>
<organism evidence="3 4">
    <name type="scientific">Luteimonas gilva</name>
    <dbReference type="NCBI Taxonomy" id="2572684"/>
    <lineage>
        <taxon>Bacteria</taxon>
        <taxon>Pseudomonadati</taxon>
        <taxon>Pseudomonadota</taxon>
        <taxon>Gammaproteobacteria</taxon>
        <taxon>Lysobacterales</taxon>
        <taxon>Lysobacteraceae</taxon>
        <taxon>Luteimonas</taxon>
    </lineage>
</organism>
<evidence type="ECO:0000256" key="1">
    <source>
        <dbReference type="SAM" id="MobiDB-lite"/>
    </source>
</evidence>
<dbReference type="EMBL" id="SZUA01000003">
    <property type="protein sequence ID" value="TKR29443.1"/>
    <property type="molecule type" value="Genomic_DNA"/>
</dbReference>
<dbReference type="GO" id="GO:0016788">
    <property type="term" value="F:hydrolase activity, acting on ester bonds"/>
    <property type="evidence" value="ECO:0007669"/>
    <property type="project" value="UniProtKB-ARBA"/>
</dbReference>
<dbReference type="Proteomes" id="UP000308707">
    <property type="component" value="Unassembled WGS sequence"/>
</dbReference>
<dbReference type="InterPro" id="IPR036514">
    <property type="entry name" value="SGNH_hydro_sf"/>
</dbReference>
<evidence type="ECO:0000256" key="2">
    <source>
        <dbReference type="SAM" id="SignalP"/>
    </source>
</evidence>
<protein>
    <recommendedName>
        <fullName evidence="5">SGNH/GDSL hydrolase family protein</fullName>
    </recommendedName>
</protein>
<feature type="signal peptide" evidence="2">
    <location>
        <begin position="1"/>
        <end position="20"/>
    </location>
</feature>
<proteinExistence type="predicted"/>
<gene>
    <name evidence="3" type="ORF">FCE95_14960</name>
</gene>
<reference evidence="3 4" key="1">
    <citation type="submission" date="2019-04" db="EMBL/GenBank/DDBJ databases">
        <title>Reference strain of H23.</title>
        <authorList>
            <person name="Luo X."/>
        </authorList>
    </citation>
    <scope>NUCLEOTIDE SEQUENCE [LARGE SCALE GENOMIC DNA]</scope>
    <source>
        <strain evidence="3 4">H23</strain>
    </source>
</reference>
<evidence type="ECO:0000313" key="3">
    <source>
        <dbReference type="EMBL" id="TKR29443.1"/>
    </source>
</evidence>
<dbReference type="OrthoDB" id="7583701at2"/>
<dbReference type="Gene3D" id="3.40.50.1110">
    <property type="entry name" value="SGNH hydrolase"/>
    <property type="match status" value="1"/>
</dbReference>
<accession>A0A4V5ZPK5</accession>
<keyword evidence="4" id="KW-1185">Reference proteome</keyword>